<dbReference type="GO" id="GO:0016052">
    <property type="term" value="P:carbohydrate catabolic process"/>
    <property type="evidence" value="ECO:0007669"/>
    <property type="project" value="TreeGrafter"/>
</dbReference>
<comment type="pathway">
    <text evidence="1">Carbohydrate degradation; 2-deoxy-D-ribose 1-phosphate degradation; D-glyceraldehyde 3-phosphate and acetaldehyde from 2-deoxy-alpha-D-ribose 1-phosphate: step 2/2.</text>
</comment>
<dbReference type="AlphaFoldDB" id="A0AAJ7L419"/>
<evidence type="ECO:0000256" key="2">
    <source>
        <dbReference type="ARBA" id="ARBA00009473"/>
    </source>
</evidence>
<dbReference type="Proteomes" id="UP000694867">
    <property type="component" value="Unplaced"/>
</dbReference>
<evidence type="ECO:0000256" key="4">
    <source>
        <dbReference type="ARBA" id="ARBA00023239"/>
    </source>
</evidence>
<evidence type="ECO:0000313" key="10">
    <source>
        <dbReference type="RefSeq" id="XP_018495143.1"/>
    </source>
</evidence>
<dbReference type="InterPro" id="IPR011343">
    <property type="entry name" value="DeoC"/>
</dbReference>
<evidence type="ECO:0000256" key="5">
    <source>
        <dbReference type="ARBA" id="ARBA00023270"/>
    </source>
</evidence>
<evidence type="ECO:0000256" key="1">
    <source>
        <dbReference type="ARBA" id="ARBA00004816"/>
    </source>
</evidence>
<reference evidence="10" key="1">
    <citation type="submission" date="2025-08" db="UniProtKB">
        <authorList>
            <consortium name="RefSeq"/>
        </authorList>
    </citation>
    <scope>IDENTIFICATION</scope>
</reference>
<dbReference type="NCBIfam" id="TIGR00126">
    <property type="entry name" value="deoC"/>
    <property type="match status" value="1"/>
</dbReference>
<dbReference type="CTD" id="51071"/>
<gene>
    <name evidence="10" type="primary">LOC100904321</name>
</gene>
<dbReference type="Pfam" id="PF01791">
    <property type="entry name" value="DeoC"/>
    <property type="match status" value="1"/>
</dbReference>
<sequence>MARSVHRRGVRDLNPLRYQLAPSKHLLVPVRIHGTNSSSHLDPKSSQSSAIPWIVLELGRNYSREPDLDSLQKMPSFDPDWLNQCEVNLDRVQETCSNILRRRCVKGVNQAAWQLRAVTCLDLTSLNSDDTPSTIFRLCSKAVKPLSDEIVSQLQTVGVRTAAVCVYPPRVKDCVDSFETLGVRLPIAAVASGFPSGQYSIGSRLDEIRFAVESGADEIDVVINRTAAHRNDWETVFNELCEMKEACGSAHMKVILSTGELGSLKNVRKASLTAMQAGADFIKTSTGKESVNANYPVTLTMLRAISDYYRDTQTRVGFKPAGGIRTAKDALDYQLLVNEVLGKDWLKNDLFRIGASGLLSDIERQLFFYATKRYANASDLAPC</sequence>
<evidence type="ECO:0000256" key="3">
    <source>
        <dbReference type="ARBA" id="ARBA00012515"/>
    </source>
</evidence>
<dbReference type="InterPro" id="IPR013785">
    <property type="entry name" value="Aldolase_TIM"/>
</dbReference>
<dbReference type="PANTHER" id="PTHR10889">
    <property type="entry name" value="DEOXYRIBOSE-PHOSPHATE ALDOLASE"/>
    <property type="match status" value="1"/>
</dbReference>
<dbReference type="GO" id="GO:0005737">
    <property type="term" value="C:cytoplasm"/>
    <property type="evidence" value="ECO:0007669"/>
    <property type="project" value="InterPro"/>
</dbReference>
<keyword evidence="5" id="KW-0704">Schiff base</keyword>
<comment type="catalytic activity">
    <reaction evidence="8">
        <text>2-deoxy-D-ribose 5-phosphate = D-glyceraldehyde 3-phosphate + acetaldehyde</text>
        <dbReference type="Rhea" id="RHEA:12821"/>
        <dbReference type="ChEBI" id="CHEBI:15343"/>
        <dbReference type="ChEBI" id="CHEBI:59776"/>
        <dbReference type="ChEBI" id="CHEBI:62877"/>
        <dbReference type="EC" id="4.1.2.4"/>
    </reaction>
</comment>
<keyword evidence="4" id="KW-0456">Lyase</keyword>
<evidence type="ECO:0000256" key="7">
    <source>
        <dbReference type="ARBA" id="ARBA00032755"/>
    </source>
</evidence>
<protein>
    <recommendedName>
        <fullName evidence="3">deoxyribose-phosphate aldolase</fullName>
        <ecNumber evidence="3">4.1.2.4</ecNumber>
    </recommendedName>
    <alternativeName>
        <fullName evidence="7">2-deoxy-D-ribose 5-phosphate aldolase</fullName>
    </alternativeName>
    <alternativeName>
        <fullName evidence="6">Phosphodeoxyriboaldolase</fullName>
    </alternativeName>
</protein>
<dbReference type="InterPro" id="IPR002915">
    <property type="entry name" value="DeoC/FbaB/LacD_aldolase"/>
</dbReference>
<dbReference type="GeneID" id="100904321"/>
<comment type="similarity">
    <text evidence="2">Belongs to the DeoC/FbaB aldolase family. DeoC type 2 subfamily.</text>
</comment>
<organism evidence="9 10">
    <name type="scientific">Galendromus occidentalis</name>
    <name type="common">western predatory mite</name>
    <dbReference type="NCBI Taxonomy" id="34638"/>
    <lineage>
        <taxon>Eukaryota</taxon>
        <taxon>Metazoa</taxon>
        <taxon>Ecdysozoa</taxon>
        <taxon>Arthropoda</taxon>
        <taxon>Chelicerata</taxon>
        <taxon>Arachnida</taxon>
        <taxon>Acari</taxon>
        <taxon>Parasitiformes</taxon>
        <taxon>Mesostigmata</taxon>
        <taxon>Gamasina</taxon>
        <taxon>Phytoseioidea</taxon>
        <taxon>Phytoseiidae</taxon>
        <taxon>Typhlodrominae</taxon>
        <taxon>Galendromus</taxon>
    </lineage>
</organism>
<name>A0AAJ7L419_9ACAR</name>
<evidence type="ECO:0000256" key="6">
    <source>
        <dbReference type="ARBA" id="ARBA00031814"/>
    </source>
</evidence>
<proteinExistence type="inferred from homology"/>
<dbReference type="GO" id="GO:0009264">
    <property type="term" value="P:deoxyribonucleotide catabolic process"/>
    <property type="evidence" value="ECO:0007669"/>
    <property type="project" value="InterPro"/>
</dbReference>
<keyword evidence="9" id="KW-1185">Reference proteome</keyword>
<dbReference type="SMART" id="SM01133">
    <property type="entry name" value="DeoC"/>
    <property type="match status" value="1"/>
</dbReference>
<dbReference type="SUPFAM" id="SSF51569">
    <property type="entry name" value="Aldolase"/>
    <property type="match status" value="1"/>
</dbReference>
<dbReference type="EC" id="4.1.2.4" evidence="3"/>
<accession>A0AAJ7L419</accession>
<evidence type="ECO:0000256" key="8">
    <source>
        <dbReference type="ARBA" id="ARBA00048791"/>
    </source>
</evidence>
<dbReference type="Gene3D" id="3.20.20.70">
    <property type="entry name" value="Aldolase class I"/>
    <property type="match status" value="1"/>
</dbReference>
<evidence type="ECO:0000313" key="9">
    <source>
        <dbReference type="Proteomes" id="UP000694867"/>
    </source>
</evidence>
<dbReference type="PANTHER" id="PTHR10889:SF3">
    <property type="entry name" value="DEOXYRIBOSE-PHOSPHATE ALDOLASE"/>
    <property type="match status" value="1"/>
</dbReference>
<dbReference type="CDD" id="cd00959">
    <property type="entry name" value="DeoC"/>
    <property type="match status" value="1"/>
</dbReference>
<dbReference type="GO" id="GO:0004139">
    <property type="term" value="F:deoxyribose-phosphate aldolase activity"/>
    <property type="evidence" value="ECO:0007669"/>
    <property type="project" value="UniProtKB-EC"/>
</dbReference>
<dbReference type="RefSeq" id="XP_018495143.1">
    <property type="nucleotide sequence ID" value="XM_018639627.1"/>
</dbReference>